<evidence type="ECO:0000256" key="2">
    <source>
        <dbReference type="SAM" id="Phobius"/>
    </source>
</evidence>
<feature type="region of interest" description="Disordered" evidence="1">
    <location>
        <begin position="204"/>
        <end position="241"/>
    </location>
</feature>
<evidence type="ECO:0000256" key="1">
    <source>
        <dbReference type="SAM" id="MobiDB-lite"/>
    </source>
</evidence>
<evidence type="ECO:0000313" key="4">
    <source>
        <dbReference type="Proteomes" id="UP000613177"/>
    </source>
</evidence>
<dbReference type="EMBL" id="JAEPRE010000105">
    <property type="protein sequence ID" value="KAG2232627.1"/>
    <property type="molecule type" value="Genomic_DNA"/>
</dbReference>
<reference evidence="3" key="1">
    <citation type="submission" date="2021-01" db="EMBL/GenBank/DDBJ databases">
        <title>Metabolic potential, ecology and presence of endohyphal bacteria is reflected in genomic diversity of Mucoromycotina.</title>
        <authorList>
            <person name="Muszewska A."/>
            <person name="Okrasinska A."/>
            <person name="Steczkiewicz K."/>
            <person name="Drgas O."/>
            <person name="Orlowska M."/>
            <person name="Perlinska-Lenart U."/>
            <person name="Aleksandrzak-Piekarczyk T."/>
            <person name="Szatraj K."/>
            <person name="Zielenkiewicz U."/>
            <person name="Pilsyk S."/>
            <person name="Malc E."/>
            <person name="Mieczkowski P."/>
            <person name="Kruszewska J.S."/>
            <person name="Biernat P."/>
            <person name="Pawlowska J."/>
        </authorList>
    </citation>
    <scope>NUCLEOTIDE SEQUENCE</scope>
    <source>
        <strain evidence="3">WA0000018081</strain>
    </source>
</reference>
<sequence>MDLSEPIILQQKIPPSTLLPPNSRYHSVIISQTPINNKSTESIATTERIPTSTWGSFTVVVVVVLVLFTCFILNCSRIRRTVDGRRMNKLGRSGTFKKKSFERRHKELQEADLEWNDHPPMIYEEKLPTPESIHYSKYSSLSSSGWSSHSTLAAVKSHHYDINFIRNQLPGVQLRLTLENASSSSLIAEPNLAFVPSLVSSKSGSSAHRSYQTSLSGSKNVSLPITESKIPNNTSSSSSIS</sequence>
<feature type="compositionally biased region" description="Polar residues" evidence="1">
    <location>
        <begin position="207"/>
        <end position="234"/>
    </location>
</feature>
<gene>
    <name evidence="3" type="ORF">INT48_001316</name>
</gene>
<accession>A0A8H7VV70</accession>
<keyword evidence="4" id="KW-1185">Reference proteome</keyword>
<dbReference type="Proteomes" id="UP000613177">
    <property type="component" value="Unassembled WGS sequence"/>
</dbReference>
<organism evidence="3 4">
    <name type="scientific">Thamnidium elegans</name>
    <dbReference type="NCBI Taxonomy" id="101142"/>
    <lineage>
        <taxon>Eukaryota</taxon>
        <taxon>Fungi</taxon>
        <taxon>Fungi incertae sedis</taxon>
        <taxon>Mucoromycota</taxon>
        <taxon>Mucoromycotina</taxon>
        <taxon>Mucoromycetes</taxon>
        <taxon>Mucorales</taxon>
        <taxon>Mucorineae</taxon>
        <taxon>Mucoraceae</taxon>
        <taxon>Thamnidium</taxon>
    </lineage>
</organism>
<dbReference type="AlphaFoldDB" id="A0A8H7VV70"/>
<keyword evidence="2" id="KW-0472">Membrane</keyword>
<evidence type="ECO:0000313" key="3">
    <source>
        <dbReference type="EMBL" id="KAG2232627.1"/>
    </source>
</evidence>
<name>A0A8H7VV70_9FUNG</name>
<protein>
    <submittedName>
        <fullName evidence="3">Uncharacterized protein</fullName>
    </submittedName>
</protein>
<proteinExistence type="predicted"/>
<keyword evidence="2" id="KW-0812">Transmembrane</keyword>
<feature type="transmembrane region" description="Helical" evidence="2">
    <location>
        <begin position="54"/>
        <end position="76"/>
    </location>
</feature>
<keyword evidence="2" id="KW-1133">Transmembrane helix</keyword>
<comment type="caution">
    <text evidence="3">The sequence shown here is derived from an EMBL/GenBank/DDBJ whole genome shotgun (WGS) entry which is preliminary data.</text>
</comment>